<dbReference type="Proteomes" id="UP001269271">
    <property type="component" value="Unassembled WGS sequence"/>
</dbReference>
<reference evidence="3 5" key="1">
    <citation type="submission" date="2017-11" db="EMBL/GenBank/DDBJ databases">
        <authorList>
            <person name="Founou R.C."/>
            <person name="Founou L."/>
            <person name="Allam M."/>
            <person name="Ismail A."/>
            <person name="Essack S.Y."/>
        </authorList>
    </citation>
    <scope>NUCLEOTIDE SEQUENCE [LARGE SCALE GENOMIC DNA]</scope>
    <source>
        <strain evidence="3 5">G811N2B1</strain>
    </source>
</reference>
<comment type="caution">
    <text evidence="4">The sequence shown here is derived from an EMBL/GenBank/DDBJ whole genome shotgun (WGS) entry which is preliminary data.</text>
</comment>
<dbReference type="InterPro" id="IPR053572">
    <property type="entry name" value="MspA"/>
</dbReference>
<dbReference type="RefSeq" id="WP_011275115.1">
    <property type="nucleotide sequence ID" value="NZ_BKAY01000023.1"/>
</dbReference>
<gene>
    <name evidence="2" type="primary">mspA</name>
    <name evidence="3" type="ORF">CV019_04020</name>
    <name evidence="4" type="ORF">FNL11_08290</name>
    <name evidence="2" type="ORF">RO950_06740</name>
</gene>
<name>A0A2A1KBH1_STAHA</name>
<evidence type="ECO:0000313" key="2">
    <source>
        <dbReference type="EMBL" id="MDT4286715.1"/>
    </source>
</evidence>
<sequence length="105" mass="12157">MKLYLLLLPILYLIVSYISIFKMHSIITRILRIIMGVLLLFVLAVTTLQFPAENWWVFIVLALLVGNVEVTAFKELKHDTKAVSILNILSVILFIIYVILTFIMY</sequence>
<dbReference type="EMBL" id="JAVSOO010000014">
    <property type="protein sequence ID" value="MDT4286715.1"/>
    <property type="molecule type" value="Genomic_DNA"/>
</dbReference>
<evidence type="ECO:0000313" key="4">
    <source>
        <dbReference type="EMBL" id="TRL77239.1"/>
    </source>
</evidence>
<dbReference type="AlphaFoldDB" id="A0A2A1KBH1"/>
<proteinExistence type="predicted"/>
<feature type="transmembrane region" description="Helical" evidence="1">
    <location>
        <begin position="55"/>
        <end position="73"/>
    </location>
</feature>
<dbReference type="KEGG" id="shh:ShL2_00691"/>
<evidence type="ECO:0000313" key="7">
    <source>
        <dbReference type="Proteomes" id="UP001269271"/>
    </source>
</evidence>
<evidence type="ECO:0000256" key="1">
    <source>
        <dbReference type="SAM" id="Phobius"/>
    </source>
</evidence>
<reference evidence="4 6" key="2">
    <citation type="submission" date="2019-07" db="EMBL/GenBank/DDBJ databases">
        <title>Genome Sequencing and Assembly of Staphylococcus haemolyticus SDA2.</title>
        <authorList>
            <person name="Emmons C.B."/>
            <person name="Park C."/>
            <person name="Sevigny J.L."/>
            <person name="Andam C."/>
        </authorList>
    </citation>
    <scope>NUCLEOTIDE SEQUENCE [LARGE SCALE GENOMIC DNA]</scope>
    <source>
        <strain evidence="4 6">SDA2</strain>
    </source>
</reference>
<keyword evidence="1" id="KW-1133">Transmembrane helix</keyword>
<dbReference type="OMA" id="ILRIIMA"/>
<reference evidence="2 7" key="3">
    <citation type="submission" date="2023-08" db="EMBL/GenBank/DDBJ databases">
        <title>Genomic surveillance of Staphylococcus haemolyticus neonatal outbreak in southern France.</title>
        <authorList>
            <person name="Magnan C."/>
            <person name="Morsli M."/>
            <person name="Thiery B."/>
            <person name="Salipante F."/>
            <person name="Attar J."/>
            <person name="Massimo D.M."/>
            <person name="Ory J."/>
            <person name="Pantel A."/>
            <person name="Lavigne J.-P."/>
        </authorList>
    </citation>
    <scope>NUCLEOTIDE SEQUENCE [LARGE SCALE GENOMIC DNA]</scope>
    <source>
        <strain evidence="2 7">NSH026</strain>
    </source>
</reference>
<protein>
    <submittedName>
        <fullName evidence="2">Membrane stabilizing protein MspA</fullName>
    </submittedName>
</protein>
<dbReference type="STRING" id="1283.ShL2_00691"/>
<feature type="transmembrane region" description="Helical" evidence="1">
    <location>
        <begin position="6"/>
        <end position="23"/>
    </location>
</feature>
<evidence type="ECO:0000313" key="6">
    <source>
        <dbReference type="Proteomes" id="UP000316594"/>
    </source>
</evidence>
<accession>A0A2A1KBH1</accession>
<keyword evidence="1" id="KW-0472">Membrane</keyword>
<feature type="transmembrane region" description="Helical" evidence="1">
    <location>
        <begin position="30"/>
        <end position="49"/>
    </location>
</feature>
<dbReference type="Proteomes" id="UP000238153">
    <property type="component" value="Unassembled WGS sequence"/>
</dbReference>
<evidence type="ECO:0000313" key="3">
    <source>
        <dbReference type="EMBL" id="PPJ76169.1"/>
    </source>
</evidence>
<feature type="transmembrane region" description="Helical" evidence="1">
    <location>
        <begin position="85"/>
        <end position="104"/>
    </location>
</feature>
<dbReference type="EMBL" id="VJMP01000006">
    <property type="protein sequence ID" value="TRL77239.1"/>
    <property type="molecule type" value="Genomic_DNA"/>
</dbReference>
<keyword evidence="7" id="KW-1185">Reference proteome</keyword>
<dbReference type="NCBIfam" id="NF038247">
    <property type="entry name" value="memb_stab_MspA"/>
    <property type="match status" value="1"/>
</dbReference>
<organism evidence="4 6">
    <name type="scientific">Staphylococcus haemolyticus</name>
    <dbReference type="NCBI Taxonomy" id="1283"/>
    <lineage>
        <taxon>Bacteria</taxon>
        <taxon>Bacillati</taxon>
        <taxon>Bacillota</taxon>
        <taxon>Bacilli</taxon>
        <taxon>Bacillales</taxon>
        <taxon>Staphylococcaceae</taxon>
        <taxon>Staphylococcus</taxon>
    </lineage>
</organism>
<keyword evidence="1" id="KW-0812">Transmembrane</keyword>
<dbReference type="Proteomes" id="UP000316594">
    <property type="component" value="Unassembled WGS sequence"/>
</dbReference>
<dbReference type="EMBL" id="PGWX01000234">
    <property type="protein sequence ID" value="PPJ76169.1"/>
    <property type="molecule type" value="Genomic_DNA"/>
</dbReference>
<evidence type="ECO:0000313" key="5">
    <source>
        <dbReference type="Proteomes" id="UP000238153"/>
    </source>
</evidence>
<dbReference type="GeneID" id="93780181"/>